<dbReference type="EMBL" id="CP004121">
    <property type="protein sequence ID" value="AGF55970.1"/>
    <property type="molecule type" value="Genomic_DNA"/>
</dbReference>
<dbReference type="AlphaFoldDB" id="M1LSK5"/>
<dbReference type="PATRIC" id="fig|931276.5.peg.2202"/>
<keyword evidence="2" id="KW-1185">Reference proteome</keyword>
<evidence type="ECO:0000313" key="2">
    <source>
        <dbReference type="Proteomes" id="UP000011728"/>
    </source>
</evidence>
<accession>M1LSK5</accession>
<name>M1LSK5_9CLOT</name>
<reference evidence="1 2" key="1">
    <citation type="submission" date="2013-02" db="EMBL/GenBank/DDBJ databases">
        <title>Genome sequence of Clostridium saccharoperbutylacetonicum N1-4(HMT).</title>
        <authorList>
            <person name="Poehlein A."/>
            <person name="Daniel R."/>
        </authorList>
    </citation>
    <scope>NUCLEOTIDE SEQUENCE [LARGE SCALE GENOMIC DNA]</scope>
    <source>
        <strain evidence="2">N1-4(HMT)</strain>
    </source>
</reference>
<dbReference type="HOGENOM" id="CLU_2933225_0_0_9"/>
<gene>
    <name evidence="1" type="ORF">Cspa_c22050</name>
</gene>
<evidence type="ECO:0000313" key="1">
    <source>
        <dbReference type="EMBL" id="AGF55970.1"/>
    </source>
</evidence>
<organism evidence="1 2">
    <name type="scientific">Clostridium saccharoperbutylacetonicum N1-4(HMT)</name>
    <dbReference type="NCBI Taxonomy" id="931276"/>
    <lineage>
        <taxon>Bacteria</taxon>
        <taxon>Bacillati</taxon>
        <taxon>Bacillota</taxon>
        <taxon>Clostridia</taxon>
        <taxon>Eubacteriales</taxon>
        <taxon>Clostridiaceae</taxon>
        <taxon>Clostridium</taxon>
    </lineage>
</organism>
<sequence>MDKNVYELIKDIELQRENINNWEQITNIFVNSIKRRGLSEGEVEKVNNIIIKGIKNEELY</sequence>
<protein>
    <submittedName>
        <fullName evidence="1">Uncharacterized protein</fullName>
    </submittedName>
</protein>
<dbReference type="Proteomes" id="UP000011728">
    <property type="component" value="Chromosome"/>
</dbReference>
<dbReference type="RefSeq" id="WP_015392289.1">
    <property type="nucleotide sequence ID" value="NC_020291.1"/>
</dbReference>
<proteinExistence type="predicted"/>
<dbReference type="STRING" id="36745.CLSAP_20250"/>
<dbReference type="OrthoDB" id="9945669at2"/>
<dbReference type="KEGG" id="csr:Cspa_c22050"/>